<dbReference type="AlphaFoldDB" id="A0A1I2KA90"/>
<dbReference type="Proteomes" id="UP000199513">
    <property type="component" value="Unassembled WGS sequence"/>
</dbReference>
<evidence type="ECO:0008006" key="3">
    <source>
        <dbReference type="Google" id="ProtNLM"/>
    </source>
</evidence>
<evidence type="ECO:0000313" key="2">
    <source>
        <dbReference type="Proteomes" id="UP000199513"/>
    </source>
</evidence>
<dbReference type="RefSeq" id="WP_221407735.1">
    <property type="nucleotide sequence ID" value="NZ_FONY01000085.1"/>
</dbReference>
<dbReference type="Gene3D" id="2.180.10.10">
    <property type="entry name" value="RHS repeat-associated core"/>
    <property type="match status" value="1"/>
</dbReference>
<proteinExistence type="predicted"/>
<name>A0A1I2KA90_9BACT</name>
<gene>
    <name evidence="1" type="ORF">SAMN04488541_10856</name>
</gene>
<protein>
    <recommendedName>
        <fullName evidence="3">RHS repeat-associated core domain-containing protein</fullName>
    </recommendedName>
</protein>
<keyword evidence="2" id="KW-1185">Reference proteome</keyword>
<reference evidence="1 2" key="1">
    <citation type="submission" date="2016-10" db="EMBL/GenBank/DDBJ databases">
        <authorList>
            <person name="de Groot N.N."/>
        </authorList>
    </citation>
    <scope>NUCLEOTIDE SEQUENCE [LARGE SCALE GENOMIC DNA]</scope>
    <source>
        <strain>GEY</strain>
        <strain evidence="2">DSM 9560</strain>
    </source>
</reference>
<accession>A0A1I2KA90</accession>
<organism evidence="1 2">
    <name type="scientific">Thermoflexibacter ruber</name>
    <dbReference type="NCBI Taxonomy" id="1003"/>
    <lineage>
        <taxon>Bacteria</taxon>
        <taxon>Pseudomonadati</taxon>
        <taxon>Bacteroidota</taxon>
        <taxon>Cytophagia</taxon>
        <taxon>Cytophagales</taxon>
        <taxon>Thermoflexibacteraceae</taxon>
        <taxon>Thermoflexibacter</taxon>
    </lineage>
</organism>
<dbReference type="STRING" id="1003.SAMN04488541_10856"/>
<feature type="non-terminal residue" evidence="1">
    <location>
        <position position="1"/>
    </location>
</feature>
<dbReference type="EMBL" id="FONY01000085">
    <property type="protein sequence ID" value="SFF61846.1"/>
    <property type="molecule type" value="Genomic_DNA"/>
</dbReference>
<sequence length="321" mass="35125">FEPPKEIDGFKVRYATLSKGKYQEIFTNDTIQQIGSVYFNRVTGEVVGEVERDSLYFPADVSSRWWSVDPLAEKFPEQSPYVFVLNNPLRYNDPDGREPCETGDCPDAIQQVANSVAATASDILVSAYNLTIGRLNDTRAINPDGITIKIVSAQQPSSAKERLLNTTGDLLTVGGALTGVGNTGYLFAKTGGSFWGTTLGKLLKKQGKDAEDLVQKQLAEEFSENPVLKQVTGEFGDGTTTIIDHLPIDPKTGKPIVVETKSGGAKLSNQQKRLIKDKEEVTLKGKNAGNLEGSKITKDNKREVRRVNPKTNTITNDKIDD</sequence>
<evidence type="ECO:0000313" key="1">
    <source>
        <dbReference type="EMBL" id="SFF61846.1"/>
    </source>
</evidence>